<evidence type="ECO:0000256" key="1">
    <source>
        <dbReference type="ARBA" id="ARBA00001946"/>
    </source>
</evidence>
<feature type="region of interest" description="Disordered" evidence="6">
    <location>
        <begin position="783"/>
        <end position="1001"/>
    </location>
</feature>
<keyword evidence="2" id="KW-0479">Metal-binding</keyword>
<dbReference type="Gene3D" id="2.40.50.140">
    <property type="entry name" value="Nucleic acid-binding proteins"/>
    <property type="match status" value="1"/>
</dbReference>
<feature type="region of interest" description="Disordered" evidence="6">
    <location>
        <begin position="1"/>
        <end position="348"/>
    </location>
</feature>
<feature type="compositionally biased region" description="Gly residues" evidence="6">
    <location>
        <begin position="797"/>
        <end position="806"/>
    </location>
</feature>
<evidence type="ECO:0000259" key="7">
    <source>
        <dbReference type="PROSITE" id="PS50126"/>
    </source>
</evidence>
<feature type="compositionally biased region" description="Basic residues" evidence="6">
    <location>
        <begin position="233"/>
        <end position="245"/>
    </location>
</feature>
<feature type="compositionally biased region" description="Basic and acidic residues" evidence="6">
    <location>
        <begin position="314"/>
        <end position="348"/>
    </location>
</feature>
<dbReference type="InterPro" id="IPR004659">
    <property type="entry name" value="RNase_E/G"/>
</dbReference>
<dbReference type="Pfam" id="PF10150">
    <property type="entry name" value="RNase_E_G"/>
    <property type="match status" value="1"/>
</dbReference>
<dbReference type="SMART" id="SM00316">
    <property type="entry name" value="S1"/>
    <property type="match status" value="1"/>
</dbReference>
<feature type="compositionally biased region" description="Pro residues" evidence="6">
    <location>
        <begin position="992"/>
        <end position="1001"/>
    </location>
</feature>
<dbReference type="SUPFAM" id="SSF50249">
    <property type="entry name" value="Nucleic acid-binding proteins"/>
    <property type="match status" value="1"/>
</dbReference>
<gene>
    <name evidence="8" type="ORF">GCM10009811_06620</name>
</gene>
<organism evidence="8 9">
    <name type="scientific">Nostocoides veronense</name>
    <dbReference type="NCBI Taxonomy" id="330836"/>
    <lineage>
        <taxon>Bacteria</taxon>
        <taxon>Bacillati</taxon>
        <taxon>Actinomycetota</taxon>
        <taxon>Actinomycetes</taxon>
        <taxon>Micrococcales</taxon>
        <taxon>Intrasporangiaceae</taxon>
        <taxon>Nostocoides</taxon>
    </lineage>
</organism>
<evidence type="ECO:0000256" key="4">
    <source>
        <dbReference type="ARBA" id="ARBA00022842"/>
    </source>
</evidence>
<feature type="compositionally biased region" description="Basic residues" evidence="6">
    <location>
        <begin position="291"/>
        <end position="300"/>
    </location>
</feature>
<dbReference type="PROSITE" id="PS50126">
    <property type="entry name" value="S1"/>
    <property type="match status" value="1"/>
</dbReference>
<keyword evidence="9" id="KW-1185">Reference proteome</keyword>
<feature type="compositionally biased region" description="Low complexity" evidence="6">
    <location>
        <begin position="807"/>
        <end position="827"/>
    </location>
</feature>
<evidence type="ECO:0000256" key="6">
    <source>
        <dbReference type="SAM" id="MobiDB-lite"/>
    </source>
</evidence>
<feature type="compositionally biased region" description="Low complexity" evidence="6">
    <location>
        <begin position="877"/>
        <end position="893"/>
    </location>
</feature>
<comment type="caution">
    <text evidence="8">The sequence shown here is derived from an EMBL/GenBank/DDBJ whole genome shotgun (WGS) entry which is preliminary data.</text>
</comment>
<feature type="domain" description="S1 motif" evidence="7">
    <location>
        <begin position="403"/>
        <end position="487"/>
    </location>
</feature>
<evidence type="ECO:0000256" key="3">
    <source>
        <dbReference type="ARBA" id="ARBA00022801"/>
    </source>
</evidence>
<sequence>MSEPTPEAGATNEPAELLFSVEEPQDSGTAPHDGDAAPVDDLAVTSADVDAAAAVVGAEDATDDEGAEGPTATDEAGDAAPETGQNATGSDDEAAEDETSAERPGDGDRPAEADAASDAQDASTPEETASAPTLPAAFGLLFQAPEAAPVRRRASRPAGAATPTPFANDSASDTAGSDTAASDAASETASATQGRGQRRGEERGQARQQDADADTNDSAESADSAEDDGGTTRGRRRRGGRGRRPRAADATETSETDETPAADSTPDQGEAESEGSDPHTDEQEDGESGTARRRRRRRRGAGGESDDPPGTVTRVREPRARDEVASVKGSTRLEAKKQRRREGREAGRRRTIITEKEFLARRESVERVMVVRRRDGRTQIGVLEDGILVEHYVSRTTNASMAGNIYLGRVQNVLPSMEAAFVDIGKGRNAVLYAGEVNWDVAGLETGEAKRIENVLSSGESVLVQVTKDPIGHKGARLTSQISLPGRYLVYVPQGSMTGISRKLPDTERARLKSILKQIVPADAGVIVRTAAEGASEDELRRDVERLAKTWEKVSKAMASKSGKKGNAPSLLYSEPDLTVRVIRDVFNEDFASIVISGEEVWEEISSYVEDVAPDLASRMTKWTDERDIFAAHRIDEQLAKALDRKVYLPSGGSLVIDRTEAMTVIDVNTGKFVGSGGNLEETVTKNNLEAAEEIVRQLRLRDLGGIIVIDFIDMVLESNRDLVVRRLLECLGRDRTKHQVAEVTSLGLVQMTRKRVASGLLEVFSENCECCNGRGVIVRSTPVDAPAETEADRGHGSGAGNGVTAGTGRAAVSGSSGSTGPSGSTRTARRSRSQAAEAKAPEPVRSGPSAAQIAAAAHAAALKSTNGSGEAREDLPAAPAPADELADLLAEPSHASEDGAMSDAEHPALAEDGVSDASAEPGDAEAPAAAAASAEADAASEADSRSGASDAASVAGNAAGTTDADGAADSSASAPGTRGGRRRRGRATAPAGPPRATPEA</sequence>
<accession>A0ABN2LCI5</accession>
<feature type="compositionally biased region" description="Low complexity" evidence="6">
    <location>
        <begin position="113"/>
        <end position="122"/>
    </location>
</feature>
<protein>
    <recommendedName>
        <fullName evidence="7">S1 motif domain-containing protein</fullName>
    </recommendedName>
</protein>
<dbReference type="Proteomes" id="UP001499938">
    <property type="component" value="Unassembled WGS sequence"/>
</dbReference>
<proteinExistence type="predicted"/>
<dbReference type="InterPro" id="IPR003029">
    <property type="entry name" value="S1_domain"/>
</dbReference>
<keyword evidence="4" id="KW-0460">Magnesium</keyword>
<evidence type="ECO:0000313" key="9">
    <source>
        <dbReference type="Proteomes" id="UP001499938"/>
    </source>
</evidence>
<feature type="compositionally biased region" description="Low complexity" evidence="6">
    <location>
        <begin position="39"/>
        <end position="59"/>
    </location>
</feature>
<keyword evidence="3" id="KW-0378">Hydrolase</keyword>
<feature type="compositionally biased region" description="Low complexity" evidence="6">
    <location>
        <begin position="156"/>
        <end position="195"/>
    </location>
</feature>
<dbReference type="CDD" id="cd04453">
    <property type="entry name" value="S1_RNase_E"/>
    <property type="match status" value="1"/>
</dbReference>
<feature type="compositionally biased region" description="Low complexity" evidence="6">
    <location>
        <begin position="851"/>
        <end position="862"/>
    </location>
</feature>
<reference evidence="8 9" key="1">
    <citation type="journal article" date="2019" name="Int. J. Syst. Evol. Microbiol.">
        <title>The Global Catalogue of Microorganisms (GCM) 10K type strain sequencing project: providing services to taxonomists for standard genome sequencing and annotation.</title>
        <authorList>
            <consortium name="The Broad Institute Genomics Platform"/>
            <consortium name="The Broad Institute Genome Sequencing Center for Infectious Disease"/>
            <person name="Wu L."/>
            <person name="Ma J."/>
        </authorList>
    </citation>
    <scope>NUCLEOTIDE SEQUENCE [LARGE SCALE GENOMIC DNA]</scope>
    <source>
        <strain evidence="8 9">JCM 15592</strain>
    </source>
</reference>
<feature type="compositionally biased region" description="Acidic residues" evidence="6">
    <location>
        <begin position="90"/>
        <end position="99"/>
    </location>
</feature>
<dbReference type="InterPro" id="IPR012340">
    <property type="entry name" value="NA-bd_OB-fold"/>
</dbReference>
<dbReference type="NCBIfam" id="TIGR00757">
    <property type="entry name" value="RNaseEG"/>
    <property type="match status" value="1"/>
</dbReference>
<comment type="cofactor">
    <cofactor evidence="1">
        <name>Mg(2+)</name>
        <dbReference type="ChEBI" id="CHEBI:18420"/>
    </cofactor>
</comment>
<dbReference type="PANTHER" id="PTHR30001:SF0">
    <property type="entry name" value="RIBONUCLEASE G"/>
    <property type="match status" value="1"/>
</dbReference>
<feature type="compositionally biased region" description="Basic and acidic residues" evidence="6">
    <location>
        <begin position="100"/>
        <end position="112"/>
    </location>
</feature>
<evidence type="ECO:0000313" key="8">
    <source>
        <dbReference type="EMBL" id="GAA1783968.1"/>
    </source>
</evidence>
<evidence type="ECO:0000256" key="5">
    <source>
        <dbReference type="ARBA" id="ARBA00022884"/>
    </source>
</evidence>
<feature type="compositionally biased region" description="Low complexity" evidence="6">
    <location>
        <begin position="916"/>
        <end position="977"/>
    </location>
</feature>
<dbReference type="RefSeq" id="WP_344081274.1">
    <property type="nucleotide sequence ID" value="NZ_BAAAPO010000010.1"/>
</dbReference>
<keyword evidence="5" id="KW-0694">RNA-binding</keyword>
<dbReference type="EMBL" id="BAAAPO010000010">
    <property type="protein sequence ID" value="GAA1783968.1"/>
    <property type="molecule type" value="Genomic_DNA"/>
</dbReference>
<dbReference type="InterPro" id="IPR019307">
    <property type="entry name" value="RNA-bd_AU-1/RNase_E/G"/>
</dbReference>
<name>A0ABN2LCI5_9MICO</name>
<dbReference type="PANTHER" id="PTHR30001">
    <property type="entry name" value="RIBONUCLEASE"/>
    <property type="match status" value="1"/>
</dbReference>
<evidence type="ECO:0000256" key="2">
    <source>
        <dbReference type="ARBA" id="ARBA00022723"/>
    </source>
</evidence>